<evidence type="ECO:0000313" key="1">
    <source>
        <dbReference type="EMBL" id="KAF9503467.1"/>
    </source>
</evidence>
<accession>A0A9P6DGP1</accession>
<reference evidence="1" key="1">
    <citation type="journal article" date="2020" name="Nat. Commun.">
        <title>Large-scale genome sequencing of mycorrhizal fungi provides insights into the early evolution of symbiotic traits.</title>
        <authorList>
            <person name="Miyauchi S."/>
            <person name="Kiss E."/>
            <person name="Kuo A."/>
            <person name="Drula E."/>
            <person name="Kohler A."/>
            <person name="Sanchez-Garcia M."/>
            <person name="Morin E."/>
            <person name="Andreopoulos B."/>
            <person name="Barry K.W."/>
            <person name="Bonito G."/>
            <person name="Buee M."/>
            <person name="Carver A."/>
            <person name="Chen C."/>
            <person name="Cichocki N."/>
            <person name="Clum A."/>
            <person name="Culley D."/>
            <person name="Crous P.W."/>
            <person name="Fauchery L."/>
            <person name="Girlanda M."/>
            <person name="Hayes R.D."/>
            <person name="Keri Z."/>
            <person name="LaButti K."/>
            <person name="Lipzen A."/>
            <person name="Lombard V."/>
            <person name="Magnuson J."/>
            <person name="Maillard F."/>
            <person name="Murat C."/>
            <person name="Nolan M."/>
            <person name="Ohm R.A."/>
            <person name="Pangilinan J."/>
            <person name="Pereira M.F."/>
            <person name="Perotto S."/>
            <person name="Peter M."/>
            <person name="Pfister S."/>
            <person name="Riley R."/>
            <person name="Sitrit Y."/>
            <person name="Stielow J.B."/>
            <person name="Szollosi G."/>
            <person name="Zifcakova L."/>
            <person name="Stursova M."/>
            <person name="Spatafora J.W."/>
            <person name="Tedersoo L."/>
            <person name="Vaario L.M."/>
            <person name="Yamada A."/>
            <person name="Yan M."/>
            <person name="Wang P."/>
            <person name="Xu J."/>
            <person name="Bruns T."/>
            <person name="Baldrian P."/>
            <person name="Vilgalys R."/>
            <person name="Dunand C."/>
            <person name="Henrissat B."/>
            <person name="Grigoriev I.V."/>
            <person name="Hibbett D."/>
            <person name="Nagy L.G."/>
            <person name="Martin F.M."/>
        </authorList>
    </citation>
    <scope>NUCLEOTIDE SEQUENCE</scope>
    <source>
        <strain evidence="1">UP504</strain>
    </source>
</reference>
<gene>
    <name evidence="1" type="ORF">BS47DRAFT_1356158</name>
</gene>
<proteinExistence type="predicted"/>
<keyword evidence="2" id="KW-1185">Reference proteome</keyword>
<feature type="non-terminal residue" evidence="1">
    <location>
        <position position="1"/>
    </location>
</feature>
<dbReference type="EMBL" id="MU129352">
    <property type="protein sequence ID" value="KAF9503467.1"/>
    <property type="molecule type" value="Genomic_DNA"/>
</dbReference>
<dbReference type="Proteomes" id="UP000886523">
    <property type="component" value="Unassembled WGS sequence"/>
</dbReference>
<dbReference type="AlphaFoldDB" id="A0A9P6DGP1"/>
<evidence type="ECO:0000313" key="2">
    <source>
        <dbReference type="Proteomes" id="UP000886523"/>
    </source>
</evidence>
<organism evidence="1 2">
    <name type="scientific">Hydnum rufescens UP504</name>
    <dbReference type="NCBI Taxonomy" id="1448309"/>
    <lineage>
        <taxon>Eukaryota</taxon>
        <taxon>Fungi</taxon>
        <taxon>Dikarya</taxon>
        <taxon>Basidiomycota</taxon>
        <taxon>Agaricomycotina</taxon>
        <taxon>Agaricomycetes</taxon>
        <taxon>Cantharellales</taxon>
        <taxon>Hydnaceae</taxon>
        <taxon>Hydnum</taxon>
    </lineage>
</organism>
<protein>
    <submittedName>
        <fullName evidence="1">Uncharacterized protein</fullName>
    </submittedName>
</protein>
<comment type="caution">
    <text evidence="1">The sequence shown here is derived from an EMBL/GenBank/DDBJ whole genome shotgun (WGS) entry which is preliminary data.</text>
</comment>
<name>A0A9P6DGP1_9AGAM</name>
<sequence>HCTTKTSLYMLLATPNLALLDPNAYDREPPLIMPLNTILIKNSPQMTAIDSFHTIHKDLLVENLQTAQEFIKKSPEMVFKDRLRAIWTPVPGGRVFGRGEGHSSRNLPARLKSLKYDQLMVFSHGPCCGEPPARQQVIGMRGTRFLVCTIGWTILTLIGPDFQRQSSTMTLSSN</sequence>